<feature type="compositionally biased region" description="Polar residues" evidence="1">
    <location>
        <begin position="276"/>
        <end position="286"/>
    </location>
</feature>
<organism evidence="2 3">
    <name type="scientific">Dunaliella salina</name>
    <name type="common">Green alga</name>
    <name type="synonym">Protococcus salinus</name>
    <dbReference type="NCBI Taxonomy" id="3046"/>
    <lineage>
        <taxon>Eukaryota</taxon>
        <taxon>Viridiplantae</taxon>
        <taxon>Chlorophyta</taxon>
        <taxon>core chlorophytes</taxon>
        <taxon>Chlorophyceae</taxon>
        <taxon>CS clade</taxon>
        <taxon>Chlamydomonadales</taxon>
        <taxon>Dunaliellaceae</taxon>
        <taxon>Dunaliella</taxon>
    </lineage>
</organism>
<protein>
    <submittedName>
        <fullName evidence="2">Uncharacterized protein</fullName>
    </submittedName>
</protein>
<evidence type="ECO:0000313" key="2">
    <source>
        <dbReference type="EMBL" id="KAF5836673.1"/>
    </source>
</evidence>
<evidence type="ECO:0000313" key="3">
    <source>
        <dbReference type="Proteomes" id="UP000815325"/>
    </source>
</evidence>
<reference evidence="2" key="1">
    <citation type="submission" date="2017-08" db="EMBL/GenBank/DDBJ databases">
        <authorList>
            <person name="Polle J.E."/>
            <person name="Barry K."/>
            <person name="Cushman J."/>
            <person name="Schmutz J."/>
            <person name="Tran D."/>
            <person name="Hathwaick L.T."/>
            <person name="Yim W.C."/>
            <person name="Jenkins J."/>
            <person name="Mckie-Krisberg Z.M."/>
            <person name="Prochnik S."/>
            <person name="Lindquist E."/>
            <person name="Dockter R.B."/>
            <person name="Adam C."/>
            <person name="Molina H."/>
            <person name="Bunkerborg J."/>
            <person name="Jin E."/>
            <person name="Buchheim M."/>
            <person name="Magnuson J."/>
        </authorList>
    </citation>
    <scope>NUCLEOTIDE SEQUENCE</scope>
    <source>
        <strain evidence="2">CCAP 19/18</strain>
    </source>
</reference>
<accession>A0ABQ7GPY3</accession>
<sequence length="414" mass="46515">MEGDQRGDPESSESRRALNEEAKHAMKASAPSEDHLATSGAHPRVWLRNQDARELQIRCDNAMQALAVRLDAAIQHMPAMASRPSKFLLRSPEQVTTWARATRLPLEASWAVKFKLRPHERNRLGELRRGLAKSEVVGCAYDHILQWRPLSNSFTPGAQRVEPKSGLASQLLDDGFHLYHESVFLKAGEWILLPPQQQQQQQQQQWRQRQQHPHEPCMSVAPNEAQVDCLGSCAASLAFELIGLLLQNMVSVSLPLDSVLNRIYPTEDRQGVPPSDTLSSDTNSRQHSSRSRLARKAEQQQRAKEEELLQQAEAEWLEKSDRAQVCHAMLWRDLVAILFFLPECLKMDSCSPQTIWRVAESAHVSACVCQLLGSVFAWAENKEPLARKVLACPSTEELAGVLTMQISSMVRSCA</sequence>
<dbReference type="Proteomes" id="UP000815325">
    <property type="component" value="Unassembled WGS sequence"/>
</dbReference>
<feature type="region of interest" description="Disordered" evidence="1">
    <location>
        <begin position="266"/>
        <end position="302"/>
    </location>
</feature>
<evidence type="ECO:0000256" key="1">
    <source>
        <dbReference type="SAM" id="MobiDB-lite"/>
    </source>
</evidence>
<feature type="region of interest" description="Disordered" evidence="1">
    <location>
        <begin position="1"/>
        <end position="42"/>
    </location>
</feature>
<feature type="compositionally biased region" description="Basic and acidic residues" evidence="1">
    <location>
        <begin position="1"/>
        <end position="24"/>
    </location>
</feature>
<dbReference type="EMBL" id="MU069648">
    <property type="protein sequence ID" value="KAF5836673.1"/>
    <property type="molecule type" value="Genomic_DNA"/>
</dbReference>
<name>A0ABQ7GPY3_DUNSA</name>
<keyword evidence="3" id="KW-1185">Reference proteome</keyword>
<proteinExistence type="predicted"/>
<comment type="caution">
    <text evidence="2">The sequence shown here is derived from an EMBL/GenBank/DDBJ whole genome shotgun (WGS) entry which is preliminary data.</text>
</comment>
<gene>
    <name evidence="2" type="ORF">DUNSADRAFT_5599</name>
</gene>